<feature type="compositionally biased region" description="Polar residues" evidence="1">
    <location>
        <begin position="28"/>
        <end position="42"/>
    </location>
</feature>
<evidence type="ECO:0000256" key="1">
    <source>
        <dbReference type="SAM" id="MobiDB-lite"/>
    </source>
</evidence>
<protein>
    <submittedName>
        <fullName evidence="2">Uncharacterized protein</fullName>
    </submittedName>
</protein>
<organism evidence="2 3">
    <name type="scientific">Rhizobium soli</name>
    <dbReference type="NCBI Taxonomy" id="424798"/>
    <lineage>
        <taxon>Bacteria</taxon>
        <taxon>Pseudomonadati</taxon>
        <taxon>Pseudomonadota</taxon>
        <taxon>Alphaproteobacteria</taxon>
        <taxon>Hyphomicrobiales</taxon>
        <taxon>Rhizobiaceae</taxon>
        <taxon>Rhizobium/Agrobacterium group</taxon>
        <taxon>Rhizobium</taxon>
    </lineage>
</organism>
<accession>A0A7X0JHL8</accession>
<proteinExistence type="predicted"/>
<reference evidence="2 3" key="1">
    <citation type="submission" date="2020-08" db="EMBL/GenBank/DDBJ databases">
        <title>The Agave Microbiome: Exploring the role of microbial communities in plant adaptations to desert environments.</title>
        <authorList>
            <person name="Partida-Martinez L.P."/>
        </authorList>
    </citation>
    <scope>NUCLEOTIDE SEQUENCE [LARGE SCALE GENOMIC DNA]</scope>
    <source>
        <strain evidence="2 3">AS3.12</strain>
    </source>
</reference>
<gene>
    <name evidence="2" type="ORF">F4695_000628</name>
</gene>
<dbReference type="EMBL" id="JACHBU010000001">
    <property type="protein sequence ID" value="MBB6507309.1"/>
    <property type="molecule type" value="Genomic_DNA"/>
</dbReference>
<name>A0A7X0JHL8_9HYPH</name>
<dbReference type="AlphaFoldDB" id="A0A7X0JHL8"/>
<dbReference type="Proteomes" id="UP000585437">
    <property type="component" value="Unassembled WGS sequence"/>
</dbReference>
<dbReference type="RefSeq" id="WP_256413792.1">
    <property type="nucleotide sequence ID" value="NZ_JACHBU010000001.1"/>
</dbReference>
<evidence type="ECO:0000313" key="3">
    <source>
        <dbReference type="Proteomes" id="UP000585437"/>
    </source>
</evidence>
<sequence>MAKGQVRGNKETRKPKKDKAAPAAAPTLGSQVKSAESNTKKK</sequence>
<evidence type="ECO:0000313" key="2">
    <source>
        <dbReference type="EMBL" id="MBB6507309.1"/>
    </source>
</evidence>
<feature type="region of interest" description="Disordered" evidence="1">
    <location>
        <begin position="1"/>
        <end position="42"/>
    </location>
</feature>
<keyword evidence="3" id="KW-1185">Reference proteome</keyword>
<comment type="caution">
    <text evidence="2">The sequence shown here is derived from an EMBL/GenBank/DDBJ whole genome shotgun (WGS) entry which is preliminary data.</text>
</comment>